<dbReference type="GO" id="GO:0016020">
    <property type="term" value="C:membrane"/>
    <property type="evidence" value="ECO:0007669"/>
    <property type="project" value="InterPro"/>
</dbReference>
<organism evidence="4 5">
    <name type="scientific">Actinomyces massiliensis F0489</name>
    <dbReference type="NCBI Taxonomy" id="1125718"/>
    <lineage>
        <taxon>Bacteria</taxon>
        <taxon>Bacillati</taxon>
        <taxon>Actinomycetota</taxon>
        <taxon>Actinomycetes</taxon>
        <taxon>Actinomycetales</taxon>
        <taxon>Actinomycetaceae</taxon>
        <taxon>Actinomyces</taxon>
    </lineage>
</organism>
<evidence type="ECO:0000313" key="4">
    <source>
        <dbReference type="EMBL" id="EJF39505.1"/>
    </source>
</evidence>
<dbReference type="SUPFAM" id="SSF103481">
    <property type="entry name" value="Multidrug resistance efflux transporter EmrE"/>
    <property type="match status" value="2"/>
</dbReference>
<dbReference type="InterPro" id="IPR000620">
    <property type="entry name" value="EamA_dom"/>
</dbReference>
<evidence type="ECO:0000256" key="1">
    <source>
        <dbReference type="ARBA" id="ARBA00007362"/>
    </source>
</evidence>
<evidence type="ECO:0000259" key="3">
    <source>
        <dbReference type="Pfam" id="PF00892"/>
    </source>
</evidence>
<comment type="caution">
    <text evidence="4">The sequence shown here is derived from an EMBL/GenBank/DDBJ whole genome shotgun (WGS) entry which is preliminary data.</text>
</comment>
<dbReference type="Pfam" id="PF00892">
    <property type="entry name" value="EamA"/>
    <property type="match status" value="2"/>
</dbReference>
<feature type="transmembrane region" description="Helical" evidence="2">
    <location>
        <begin position="154"/>
        <end position="174"/>
    </location>
</feature>
<dbReference type="PATRIC" id="fig|1125718.3.peg.2301"/>
<sequence length="293" mass="30627">MWIIFACGSALFAGVTAVLAKEGIRTTDSTVATALRTFVVLAGAWGMVFIVGSQAELGHIDVRSTVLLLLSGLATGASWLCYFKALQLGDVSKVVPIDKLSTVMTVVMALLLLGESVSVIGVLGIGLITVGTYAMLDADDVRQFPRAVRAGGSWLLYALGSAFFAALTAILGKAGITGVESNLGTAIRTAVVLVMAWVMVAVTGKLHEVRSVPRGELGYVLASGAATCASWLCYYRALQDGPASVVVPIDKLSILVTVVFSIVVLRESVTKRYLSGLALLVVGTLAMLIFSPN</sequence>
<name>J1H213_9ACTO</name>
<keyword evidence="2" id="KW-0812">Transmembrane</keyword>
<feature type="transmembrane region" description="Helical" evidence="2">
    <location>
        <begin position="106"/>
        <end position="133"/>
    </location>
</feature>
<feature type="domain" description="EamA" evidence="3">
    <location>
        <begin position="1"/>
        <end position="135"/>
    </location>
</feature>
<feature type="transmembrane region" description="Helical" evidence="2">
    <location>
        <begin position="272"/>
        <end position="290"/>
    </location>
</feature>
<dbReference type="OrthoDB" id="9806718at2"/>
<dbReference type="EMBL" id="AKFT01000177">
    <property type="protein sequence ID" value="EJF39505.1"/>
    <property type="molecule type" value="Genomic_DNA"/>
</dbReference>
<feature type="transmembrane region" description="Helical" evidence="2">
    <location>
        <begin position="186"/>
        <end position="206"/>
    </location>
</feature>
<reference evidence="4 5" key="1">
    <citation type="submission" date="2012-05" db="EMBL/GenBank/DDBJ databases">
        <authorList>
            <person name="Harkins D.M."/>
            <person name="Madupu R."/>
            <person name="Durkin A.S."/>
            <person name="Torralba M."/>
            <person name="Methe B."/>
            <person name="Sutton G.G."/>
            <person name="Nelson K.E."/>
        </authorList>
    </citation>
    <scope>NUCLEOTIDE SEQUENCE [LARGE SCALE GENOMIC DNA]</scope>
    <source>
        <strain evidence="4 5">F0489</strain>
    </source>
</reference>
<dbReference type="eggNOG" id="COG2510">
    <property type="taxonomic scope" value="Bacteria"/>
</dbReference>
<feature type="transmembrane region" description="Helical" evidence="2">
    <location>
        <begin position="64"/>
        <end position="86"/>
    </location>
</feature>
<feature type="domain" description="EamA" evidence="3">
    <location>
        <begin position="153"/>
        <end position="288"/>
    </location>
</feature>
<comment type="similarity">
    <text evidence="1">Belongs to the EamA transporter family.</text>
</comment>
<feature type="transmembrane region" description="Helical" evidence="2">
    <location>
        <begin position="218"/>
        <end position="237"/>
    </location>
</feature>
<evidence type="ECO:0000256" key="2">
    <source>
        <dbReference type="SAM" id="Phobius"/>
    </source>
</evidence>
<dbReference type="RefSeq" id="WP_008732743.1">
    <property type="nucleotide sequence ID" value="NZ_AKFT01000177.1"/>
</dbReference>
<keyword evidence="2" id="KW-1133">Transmembrane helix</keyword>
<feature type="transmembrane region" description="Helical" evidence="2">
    <location>
        <begin position="30"/>
        <end position="52"/>
    </location>
</feature>
<protein>
    <submittedName>
        <fullName evidence="4">EamA-like transporter family protein</fullName>
    </submittedName>
</protein>
<gene>
    <name evidence="4" type="ORF">HMPREF1318_0130</name>
</gene>
<proteinExistence type="inferred from homology"/>
<dbReference type="PANTHER" id="PTHR22911:SF137">
    <property type="entry name" value="SOLUTE CARRIER FAMILY 35 MEMBER G2-RELATED"/>
    <property type="match status" value="1"/>
</dbReference>
<feature type="transmembrane region" description="Helical" evidence="2">
    <location>
        <begin position="243"/>
        <end position="265"/>
    </location>
</feature>
<dbReference type="Proteomes" id="UP000002941">
    <property type="component" value="Unassembled WGS sequence"/>
</dbReference>
<dbReference type="Gene3D" id="1.10.3730.20">
    <property type="match status" value="2"/>
</dbReference>
<dbReference type="InterPro" id="IPR037185">
    <property type="entry name" value="EmrE-like"/>
</dbReference>
<dbReference type="AlphaFoldDB" id="J1H213"/>
<accession>J1H213</accession>
<keyword evidence="5" id="KW-1185">Reference proteome</keyword>
<keyword evidence="2" id="KW-0472">Membrane</keyword>
<evidence type="ECO:0000313" key="5">
    <source>
        <dbReference type="Proteomes" id="UP000002941"/>
    </source>
</evidence>
<dbReference type="PANTHER" id="PTHR22911">
    <property type="entry name" value="ACYL-MALONYL CONDENSING ENZYME-RELATED"/>
    <property type="match status" value="1"/>
</dbReference>